<organism evidence="2 3">
    <name type="scientific">Methylacidiphilum caldifontis</name>
    <dbReference type="NCBI Taxonomy" id="2795386"/>
    <lineage>
        <taxon>Bacteria</taxon>
        <taxon>Pseudomonadati</taxon>
        <taxon>Verrucomicrobiota</taxon>
        <taxon>Methylacidiphilae</taxon>
        <taxon>Methylacidiphilales</taxon>
        <taxon>Methylacidiphilaceae</taxon>
        <taxon>Methylacidiphilum (ex Ratnadevi et al. 2023)</taxon>
    </lineage>
</organism>
<dbReference type="InterPro" id="IPR015867">
    <property type="entry name" value="N-reg_PII/ATP_PRibTrfase_C"/>
</dbReference>
<dbReference type="Proteomes" id="UP000297713">
    <property type="component" value="Unassembled WGS sequence"/>
</dbReference>
<dbReference type="EMBL" id="LXQC01000057">
    <property type="protein sequence ID" value="TFE71781.1"/>
    <property type="molecule type" value="Genomic_DNA"/>
</dbReference>
<gene>
    <name evidence="2" type="ORF">A7Q10_04100</name>
</gene>
<name>A0A4Y8PGM5_9BACT</name>
<dbReference type="AlphaFoldDB" id="A0A4Y8PGM5"/>
<dbReference type="Pfam" id="PF00543">
    <property type="entry name" value="P-II"/>
    <property type="match status" value="1"/>
</dbReference>
<protein>
    <submittedName>
        <fullName evidence="2">Transcriptional regulator</fullName>
    </submittedName>
</protein>
<dbReference type="PROSITE" id="PS51343">
    <property type="entry name" value="PII_GLNB_DOM"/>
    <property type="match status" value="1"/>
</dbReference>
<comment type="caution">
    <text evidence="2">The sequence shown here is derived from an EMBL/GenBank/DDBJ whole genome shotgun (WGS) entry which is preliminary data.</text>
</comment>
<evidence type="ECO:0000256" key="1">
    <source>
        <dbReference type="PIRSR" id="PIRSR602187-50"/>
    </source>
</evidence>
<dbReference type="InterPro" id="IPR002187">
    <property type="entry name" value="N-reg_PII"/>
</dbReference>
<sequence>MDSFYKIEVIVKPFKLGEIRKNLCTEDILSMSIYKVKGLDEEENRIEKYKGDEYFPVLKTHYKLEIFVQKRNLKKVLFSLSHSISTEKNSSSQLSILAVAAVQELSETAFSIPQSKHMLINFFLLF</sequence>
<keyword evidence="1" id="KW-0597">Phosphoprotein</keyword>
<reference evidence="2 3" key="1">
    <citation type="submission" date="2016-05" db="EMBL/GenBank/DDBJ databases">
        <title>Diversity and Homogeneity among Thermoacidophilic Verrucomicrobia Methanotrophs Linked with Geographical Origin.</title>
        <authorList>
            <person name="Erikstad H.-A."/>
            <person name="Smestad N.B."/>
            <person name="Ceballos R.M."/>
            <person name="Birkeland N.-K."/>
        </authorList>
    </citation>
    <scope>NUCLEOTIDE SEQUENCE [LARGE SCALE GENOMIC DNA]</scope>
    <source>
        <strain evidence="2 3">Phi</strain>
    </source>
</reference>
<evidence type="ECO:0000313" key="3">
    <source>
        <dbReference type="Proteomes" id="UP000297713"/>
    </source>
</evidence>
<evidence type="ECO:0000313" key="2">
    <source>
        <dbReference type="EMBL" id="TFE71781.1"/>
    </source>
</evidence>
<keyword evidence="3" id="KW-1185">Reference proteome</keyword>
<accession>A0A4Y8PGM5</accession>
<dbReference type="GO" id="GO:0030234">
    <property type="term" value="F:enzyme regulator activity"/>
    <property type="evidence" value="ECO:0007669"/>
    <property type="project" value="InterPro"/>
</dbReference>
<dbReference type="InterPro" id="IPR011322">
    <property type="entry name" value="N-reg_PII-like_a/b"/>
</dbReference>
<feature type="modified residue" description="O-UMP-tyrosine" evidence="1">
    <location>
        <position position="54"/>
    </location>
</feature>
<dbReference type="RefSeq" id="WP_134439146.1">
    <property type="nucleotide sequence ID" value="NZ_LXQC01000057.1"/>
</dbReference>
<dbReference type="GO" id="GO:0006808">
    <property type="term" value="P:regulation of nitrogen utilization"/>
    <property type="evidence" value="ECO:0007669"/>
    <property type="project" value="InterPro"/>
</dbReference>
<dbReference type="Gene3D" id="3.30.70.120">
    <property type="match status" value="1"/>
</dbReference>
<dbReference type="OrthoDB" id="197345at2"/>
<proteinExistence type="predicted"/>
<dbReference type="SUPFAM" id="SSF54913">
    <property type="entry name" value="GlnB-like"/>
    <property type="match status" value="1"/>
</dbReference>